<reference evidence="15 16" key="2">
    <citation type="journal article" date="2009" name="Infect. Immun.">
        <title>Comparative genomics reveal extensive transposon-mediated genomic plasticity and diversity among potential effector proteins within the genus Coxiella.</title>
        <authorList>
            <person name="Beare P.A."/>
            <person name="Unsworth N."/>
            <person name="Andoh M."/>
            <person name="Voth D.E."/>
            <person name="Omsland A."/>
            <person name="Gilk S.D."/>
            <person name="Williams K.P."/>
            <person name="Sobral B.W."/>
            <person name="Kupko J.J.III."/>
            <person name="Porcella S.F."/>
            <person name="Samuel J.E."/>
            <person name="Heinzen R.A."/>
        </authorList>
    </citation>
    <scope>NUCLEOTIDE SEQUENCE [LARGE SCALE GENOMIC DNA]</scope>
    <source>
        <strain evidence="16">RSA 493 / Nine Mile phase I</strain>
    </source>
</reference>
<feature type="transmembrane region" description="Helical" evidence="12">
    <location>
        <begin position="304"/>
        <end position="327"/>
    </location>
</feature>
<keyword evidence="8 12" id="KW-0472">Membrane</keyword>
<dbReference type="OrthoDB" id="9768329at2"/>
<dbReference type="PATRIC" id="fig|227377.7.peg.1435"/>
<dbReference type="GO" id="GO:0048039">
    <property type="term" value="F:ubiquinone binding"/>
    <property type="evidence" value="ECO:0000318"/>
    <property type="project" value="GO_Central"/>
</dbReference>
<dbReference type="STRING" id="227377.CBU_1436"/>
<accession>Q83BR7</accession>
<feature type="transmembrane region" description="Helical" evidence="12">
    <location>
        <begin position="87"/>
        <end position="110"/>
    </location>
</feature>
<keyword evidence="6 12" id="KW-1133">Transmembrane helix</keyword>
<dbReference type="InterPro" id="IPR003918">
    <property type="entry name" value="NADH_UbQ_OxRdtase"/>
</dbReference>
<reference evidence="15 16" key="1">
    <citation type="journal article" date="2003" name="Proc. Natl. Acad. Sci. U.S.A.">
        <title>Complete genome sequence of the Q-fever pathogen, Coxiella burnetii.</title>
        <authorList>
            <person name="Seshadri R."/>
            <person name="Paulsen I.T."/>
            <person name="Eisen J.A."/>
            <person name="Read T.D."/>
            <person name="Nelson K.E."/>
            <person name="Nelson W.C."/>
            <person name="Ward N.L."/>
            <person name="Tettelin H."/>
            <person name="Davidsen T.M."/>
            <person name="Beanan M.J."/>
            <person name="Deboy R.T."/>
            <person name="Daugherty S.C."/>
            <person name="Brinkac L.M."/>
            <person name="Madupu R."/>
            <person name="Dodson R.J."/>
            <person name="Khouri H.M."/>
            <person name="Lee K.H."/>
            <person name="Carty H.A."/>
            <person name="Scanlan D."/>
            <person name="Heinzen R.A."/>
            <person name="Thompson H.A."/>
            <person name="Samuel J.E."/>
            <person name="Fraser C.M."/>
            <person name="Heidelberg J.F."/>
        </authorList>
    </citation>
    <scope>NUCLEOTIDE SEQUENCE [LARGE SCALE GENOMIC DNA]</scope>
    <source>
        <strain evidence="16">RSA 493 / Nine Mile phase I</strain>
    </source>
</reference>
<dbReference type="GO" id="GO:0045271">
    <property type="term" value="C:respiratory chain complex I"/>
    <property type="evidence" value="ECO:0000318"/>
    <property type="project" value="GO_Central"/>
</dbReference>
<feature type="transmembrane region" description="Helical" evidence="12">
    <location>
        <begin position="278"/>
        <end position="297"/>
    </location>
</feature>
<evidence type="ECO:0000256" key="8">
    <source>
        <dbReference type="ARBA" id="ARBA00023136"/>
    </source>
</evidence>
<dbReference type="InterPro" id="IPR000260">
    <property type="entry name" value="NADH4_N"/>
</dbReference>
<organism evidence="15 16">
    <name type="scientific">Coxiella burnetii (strain RSA 493 / Nine Mile phase I)</name>
    <dbReference type="NCBI Taxonomy" id="227377"/>
    <lineage>
        <taxon>Bacteria</taxon>
        <taxon>Pseudomonadati</taxon>
        <taxon>Pseudomonadota</taxon>
        <taxon>Gammaproteobacteria</taxon>
        <taxon>Legionellales</taxon>
        <taxon>Coxiellaceae</taxon>
        <taxon>Coxiella</taxon>
    </lineage>
</organism>
<dbReference type="InterPro" id="IPR010227">
    <property type="entry name" value="NADH_Q_OxRdtase_chainM/4"/>
</dbReference>
<feature type="transmembrane region" description="Helical" evidence="12">
    <location>
        <begin position="419"/>
        <end position="442"/>
    </location>
</feature>
<dbReference type="Proteomes" id="UP000002671">
    <property type="component" value="Chromosome"/>
</dbReference>
<dbReference type="GO" id="GO:0009060">
    <property type="term" value="P:aerobic respiration"/>
    <property type="evidence" value="ECO:0000318"/>
    <property type="project" value="GO_Central"/>
</dbReference>
<dbReference type="RefSeq" id="WP_010958227.1">
    <property type="nucleotide sequence ID" value="NC_002971.4"/>
</dbReference>
<evidence type="ECO:0000256" key="6">
    <source>
        <dbReference type="ARBA" id="ARBA00022989"/>
    </source>
</evidence>
<dbReference type="GO" id="GO:0008137">
    <property type="term" value="F:NADH dehydrogenase (ubiquinone) activity"/>
    <property type="evidence" value="ECO:0007669"/>
    <property type="project" value="InterPro"/>
</dbReference>
<name>Q83BR7_COXBU</name>
<feature type="transmembrane region" description="Helical" evidence="12">
    <location>
        <begin position="6"/>
        <end position="25"/>
    </location>
</feature>
<dbReference type="EnsemblBacteria" id="AAO90933">
    <property type="protein sequence ID" value="AAO90933"/>
    <property type="gene ID" value="CBU_1436"/>
</dbReference>
<evidence type="ECO:0000259" key="14">
    <source>
        <dbReference type="Pfam" id="PF01059"/>
    </source>
</evidence>
<dbReference type="InterPro" id="IPR001750">
    <property type="entry name" value="ND/Mrp_TM"/>
</dbReference>
<feature type="transmembrane region" description="Helical" evidence="12">
    <location>
        <begin position="200"/>
        <end position="223"/>
    </location>
</feature>
<dbReference type="PANTHER" id="PTHR43507:SF1">
    <property type="entry name" value="NADH-UBIQUINONE OXIDOREDUCTASE CHAIN 4"/>
    <property type="match status" value="1"/>
</dbReference>
<dbReference type="EMBL" id="AE016828">
    <property type="protein sequence ID" value="AAO90933.1"/>
    <property type="molecule type" value="Genomic_DNA"/>
</dbReference>
<dbReference type="RefSeq" id="NP_820419.1">
    <property type="nucleotide sequence ID" value="NC_002971.4"/>
</dbReference>
<sequence length="506" mass="56270">MAFEHIPLLSTLIWLPILGAIPVALLNSEERANQARVLALIIALISFVLCIPLYFGFDTTRASMQFTEHVNWISALKINYDLGVDGISMPLIVLTCFTTLLVVLASWTMVKKQVGHYLSAFLVMQGAVIGVFSALDAMLFYFFWEAMLIPMYISIGIWGMEKRSYAAIKFFLYTFFGSALLLVALLYLRMHSDSFYIPDYYRLHMSMTVQILVFLGFLFAFAIKVPMWPLHTWLPDAHTEAPVGGSVVLAALMLKLGGYGFFRFSLPIVPDASRQLDWLMIALSLIAIVYIGFIAIAQTDMKKLIAYSSVAHMGFVTLGAFMVFFIVAHTGDRADAYLSLEGAMVQMISHAFGAGAMFLAFGVLYEQIHSRYIYNFGGIAKTMPYFAAFFMVFAMSNVGLPGTSGFVGEFMVLLSTFKASFWVTFLAASTLVIGAAYTLWMYKRVFYGPVTTPAVAQLKEIGVTDKIIFILVTAAIVWIGIYPNSLLNVFHASIGKLLHEALQSKL</sequence>
<dbReference type="GeneID" id="1209343"/>
<dbReference type="GO" id="GO:0012505">
    <property type="term" value="C:endomembrane system"/>
    <property type="evidence" value="ECO:0007669"/>
    <property type="project" value="UniProtKB-SubCell"/>
</dbReference>
<dbReference type="KEGG" id="cbu:CBU_1436"/>
<evidence type="ECO:0000313" key="16">
    <source>
        <dbReference type="Proteomes" id="UP000002671"/>
    </source>
</evidence>
<dbReference type="eggNOG" id="COG1008">
    <property type="taxonomic scope" value="Bacteria"/>
</dbReference>
<dbReference type="NCBIfam" id="TIGR01972">
    <property type="entry name" value="NDH_I_M"/>
    <property type="match status" value="1"/>
</dbReference>
<protein>
    <recommendedName>
        <fullName evidence="3">NADH-quinone oxidoreductase subunit M</fullName>
    </recommendedName>
    <alternativeName>
        <fullName evidence="9">NADH dehydrogenase I subunit M</fullName>
    </alternativeName>
    <alternativeName>
        <fullName evidence="10">NDH-1 subunit M</fullName>
    </alternativeName>
</protein>
<evidence type="ECO:0000256" key="5">
    <source>
        <dbReference type="ARBA" id="ARBA00022967"/>
    </source>
</evidence>
<evidence type="ECO:0000256" key="4">
    <source>
        <dbReference type="ARBA" id="ARBA00022692"/>
    </source>
</evidence>
<feature type="domain" description="NADH:quinone oxidoreductase/Mrp antiporter transmembrane" evidence="13">
    <location>
        <begin position="134"/>
        <end position="430"/>
    </location>
</feature>
<evidence type="ECO:0000256" key="9">
    <source>
        <dbReference type="ARBA" id="ARBA00031584"/>
    </source>
</evidence>
<feature type="transmembrane region" description="Helical" evidence="12">
    <location>
        <begin position="170"/>
        <end position="188"/>
    </location>
</feature>
<feature type="transmembrane region" description="Helical" evidence="12">
    <location>
        <begin position="37"/>
        <end position="57"/>
    </location>
</feature>
<keyword evidence="7" id="KW-0520">NAD</keyword>
<feature type="transmembrane region" description="Helical" evidence="12">
    <location>
        <begin position="117"/>
        <end position="135"/>
    </location>
</feature>
<comment type="similarity">
    <text evidence="2">Belongs to the complex I subunit 4 family.</text>
</comment>
<keyword evidence="5" id="KW-1278">Translocase</keyword>
<dbReference type="HOGENOM" id="CLU_007100_4_4_6"/>
<comment type="subcellular location">
    <subcellularLocation>
        <location evidence="1">Endomembrane system</location>
        <topology evidence="1">Multi-pass membrane protein</topology>
    </subcellularLocation>
    <subcellularLocation>
        <location evidence="11">Membrane</location>
        <topology evidence="11">Multi-pass membrane protein</topology>
    </subcellularLocation>
</comment>
<feature type="transmembrane region" description="Helical" evidence="12">
    <location>
        <begin position="347"/>
        <end position="365"/>
    </location>
</feature>
<evidence type="ECO:0000256" key="7">
    <source>
        <dbReference type="ARBA" id="ARBA00023027"/>
    </source>
</evidence>
<evidence type="ECO:0000256" key="12">
    <source>
        <dbReference type="SAM" id="Phobius"/>
    </source>
</evidence>
<feature type="transmembrane region" description="Helical" evidence="12">
    <location>
        <begin position="463"/>
        <end position="481"/>
    </location>
</feature>
<evidence type="ECO:0000256" key="2">
    <source>
        <dbReference type="ARBA" id="ARBA00009025"/>
    </source>
</evidence>
<proteinExistence type="inferred from homology"/>
<feature type="domain" description="NADH:ubiquinone oxidoreductase chain 4 N-terminal" evidence="14">
    <location>
        <begin position="61"/>
        <end position="125"/>
    </location>
</feature>
<evidence type="ECO:0000313" key="15">
    <source>
        <dbReference type="EMBL" id="AAO90933.1"/>
    </source>
</evidence>
<keyword evidence="15" id="KW-0560">Oxidoreductase</keyword>
<evidence type="ECO:0000256" key="3">
    <source>
        <dbReference type="ARBA" id="ARBA00019906"/>
    </source>
</evidence>
<dbReference type="Pfam" id="PF00361">
    <property type="entry name" value="Proton_antipo_M"/>
    <property type="match status" value="1"/>
</dbReference>
<dbReference type="GO" id="GO:0015990">
    <property type="term" value="P:electron transport coupled proton transport"/>
    <property type="evidence" value="ECO:0000318"/>
    <property type="project" value="GO_Central"/>
</dbReference>
<evidence type="ECO:0000256" key="1">
    <source>
        <dbReference type="ARBA" id="ARBA00004127"/>
    </source>
</evidence>
<gene>
    <name evidence="15" type="primary">nuoM</name>
    <name evidence="15" type="ordered locus">CBU_1436</name>
</gene>
<feature type="transmembrane region" description="Helical" evidence="12">
    <location>
        <begin position="141"/>
        <end position="158"/>
    </location>
</feature>
<dbReference type="GO" id="GO:0042773">
    <property type="term" value="P:ATP synthesis coupled electron transport"/>
    <property type="evidence" value="ECO:0007669"/>
    <property type="project" value="InterPro"/>
</dbReference>
<dbReference type="GO" id="GO:0016491">
    <property type="term" value="F:oxidoreductase activity"/>
    <property type="evidence" value="ECO:0007669"/>
    <property type="project" value="UniProtKB-KW"/>
</dbReference>
<dbReference type="AlphaFoldDB" id="Q83BR7"/>
<dbReference type="NCBIfam" id="NF004501">
    <property type="entry name" value="PRK05846.1-5"/>
    <property type="match status" value="1"/>
</dbReference>
<keyword evidence="16" id="KW-1185">Reference proteome</keyword>
<evidence type="ECO:0000259" key="13">
    <source>
        <dbReference type="Pfam" id="PF00361"/>
    </source>
</evidence>
<dbReference type="Pfam" id="PF01059">
    <property type="entry name" value="Oxidored_q5_N"/>
    <property type="match status" value="1"/>
</dbReference>
<dbReference type="PRINTS" id="PR01437">
    <property type="entry name" value="NUOXDRDTASE4"/>
</dbReference>
<feature type="transmembrane region" description="Helical" evidence="12">
    <location>
        <begin position="243"/>
        <end position="266"/>
    </location>
</feature>
<dbReference type="PANTHER" id="PTHR43507">
    <property type="entry name" value="NADH-UBIQUINONE OXIDOREDUCTASE CHAIN 4"/>
    <property type="match status" value="1"/>
</dbReference>
<evidence type="ECO:0000256" key="11">
    <source>
        <dbReference type="RuleBase" id="RU000320"/>
    </source>
</evidence>
<evidence type="ECO:0000256" key="10">
    <source>
        <dbReference type="ARBA" id="ARBA00032798"/>
    </source>
</evidence>
<keyword evidence="4 11" id="KW-0812">Transmembrane</keyword>